<dbReference type="RefSeq" id="WP_284244181.1">
    <property type="nucleotide sequence ID" value="NZ_BSST01000001.1"/>
</dbReference>
<evidence type="ECO:0000313" key="1">
    <source>
        <dbReference type="EMBL" id="GLX78294.1"/>
    </source>
</evidence>
<accession>A0ABQ6GT07</accession>
<protein>
    <recommendedName>
        <fullName evidence="3">DUF2024 family protein</fullName>
    </recommendedName>
</protein>
<dbReference type="InterPro" id="IPR023122">
    <property type="entry name" value="NE1680-like_sf"/>
</dbReference>
<reference evidence="1 2" key="1">
    <citation type="submission" date="2023-03" db="EMBL/GenBank/DDBJ databases">
        <title>Draft genome sequence of Thalassotalea insulae KCTC 62186T.</title>
        <authorList>
            <person name="Sawabe T."/>
        </authorList>
    </citation>
    <scope>NUCLEOTIDE SEQUENCE [LARGE SCALE GENOMIC DNA]</scope>
    <source>
        <strain evidence="1 2">KCTC 62186</strain>
    </source>
</reference>
<comment type="caution">
    <text evidence="1">The sequence shown here is derived from an EMBL/GenBank/DDBJ whole genome shotgun (WGS) entry which is preliminary data.</text>
</comment>
<gene>
    <name evidence="1" type="ORF">tinsulaeT_16340</name>
</gene>
<dbReference type="SUPFAM" id="SSF160766">
    <property type="entry name" value="NE1680-like"/>
    <property type="match status" value="1"/>
</dbReference>
<dbReference type="Pfam" id="PF09630">
    <property type="entry name" value="DUF2024"/>
    <property type="match status" value="1"/>
</dbReference>
<evidence type="ECO:0008006" key="3">
    <source>
        <dbReference type="Google" id="ProtNLM"/>
    </source>
</evidence>
<dbReference type="InterPro" id="IPR018592">
    <property type="entry name" value="DUF2024"/>
</dbReference>
<dbReference type="Gene3D" id="3.10.510.10">
    <property type="entry name" value="NE1680-like"/>
    <property type="match status" value="1"/>
</dbReference>
<dbReference type="EMBL" id="BSST01000001">
    <property type="protein sequence ID" value="GLX78294.1"/>
    <property type="molecule type" value="Genomic_DNA"/>
</dbReference>
<evidence type="ECO:0000313" key="2">
    <source>
        <dbReference type="Proteomes" id="UP001157186"/>
    </source>
</evidence>
<name>A0ABQ6GT07_9GAMM</name>
<keyword evidence="2" id="KW-1185">Reference proteome</keyword>
<proteinExistence type="predicted"/>
<organism evidence="1 2">
    <name type="scientific">Thalassotalea insulae</name>
    <dbReference type="NCBI Taxonomy" id="2056778"/>
    <lineage>
        <taxon>Bacteria</taxon>
        <taxon>Pseudomonadati</taxon>
        <taxon>Pseudomonadota</taxon>
        <taxon>Gammaproteobacteria</taxon>
        <taxon>Alteromonadales</taxon>
        <taxon>Colwelliaceae</taxon>
        <taxon>Thalassotalea</taxon>
    </lineage>
</organism>
<dbReference type="Proteomes" id="UP001157186">
    <property type="component" value="Unassembled WGS sequence"/>
</dbReference>
<sequence>MKIHVYDTHVLTAQGQHIHFDVLVNDEHIERVQEFAEQYLAKLKVPATEIKQHRCNFCHSEVASPNVQQQIAEQGHSIIRL</sequence>